<keyword evidence="1" id="KW-0808">Transferase</keyword>
<dbReference type="GO" id="GO:0016740">
    <property type="term" value="F:transferase activity"/>
    <property type="evidence" value="ECO:0007669"/>
    <property type="project" value="UniProtKB-KW"/>
</dbReference>
<dbReference type="InterPro" id="IPR029057">
    <property type="entry name" value="PRTase-like"/>
</dbReference>
<dbReference type="EMBL" id="LHXO01000122">
    <property type="protein sequence ID" value="KXA93086.1"/>
    <property type="molecule type" value="Genomic_DNA"/>
</dbReference>
<evidence type="ECO:0008006" key="5">
    <source>
        <dbReference type="Google" id="ProtNLM"/>
    </source>
</evidence>
<evidence type="ECO:0000256" key="2">
    <source>
        <dbReference type="ARBA" id="ARBA00022962"/>
    </source>
</evidence>
<keyword evidence="2" id="KW-0315">Glutamine amidotransferase</keyword>
<dbReference type="AlphaFoldDB" id="A0A133UG49"/>
<name>A0A133UG49_9EURY</name>
<reference evidence="3 4" key="1">
    <citation type="journal article" date="2016" name="Sci. Rep.">
        <title>Metabolic traits of an uncultured archaeal lineage -MSBL1- from brine pools of the Red Sea.</title>
        <authorList>
            <person name="Mwirichia R."/>
            <person name="Alam I."/>
            <person name="Rashid M."/>
            <person name="Vinu M."/>
            <person name="Ba-Alawi W."/>
            <person name="Anthony Kamau A."/>
            <person name="Kamanda Ngugi D."/>
            <person name="Goker M."/>
            <person name="Klenk H.P."/>
            <person name="Bajic V."/>
            <person name="Stingl U."/>
        </authorList>
    </citation>
    <scope>NUCLEOTIDE SEQUENCE [LARGE SCALE GENOMIC DNA]</scope>
    <source>
        <strain evidence="3">SCGC-AAA259E19</strain>
    </source>
</reference>
<evidence type="ECO:0000256" key="1">
    <source>
        <dbReference type="ARBA" id="ARBA00022679"/>
    </source>
</evidence>
<evidence type="ECO:0000313" key="3">
    <source>
        <dbReference type="EMBL" id="KXA93086.1"/>
    </source>
</evidence>
<proteinExistence type="predicted"/>
<dbReference type="Gene3D" id="3.40.50.2020">
    <property type="match status" value="1"/>
</dbReference>
<comment type="caution">
    <text evidence="3">The sequence shown here is derived from an EMBL/GenBank/DDBJ whole genome shotgun (WGS) entry which is preliminary data.</text>
</comment>
<keyword evidence="4" id="KW-1185">Reference proteome</keyword>
<sequence length="110" mass="12515">MKAAGVGEIHLYITFPRIISPCFYGIDMTTYRELIGADHTPEEIADEIGVESVNYQSLENFIKATGLNKDQLCLGCITENYPTPLAQEMADEFRSKFERGIDESDRIYER</sequence>
<dbReference type="PANTHER" id="PTHR11907">
    <property type="entry name" value="AMIDOPHOSPHORIBOSYLTRANSFERASE"/>
    <property type="match status" value="1"/>
</dbReference>
<dbReference type="SUPFAM" id="SSF53271">
    <property type="entry name" value="PRTase-like"/>
    <property type="match status" value="1"/>
</dbReference>
<dbReference type="Proteomes" id="UP000070284">
    <property type="component" value="Unassembled WGS sequence"/>
</dbReference>
<organism evidence="3 4">
    <name type="scientific">candidate division MSBL1 archaeon SCGC-AAA259E19</name>
    <dbReference type="NCBI Taxonomy" id="1698264"/>
    <lineage>
        <taxon>Archaea</taxon>
        <taxon>Methanobacteriati</taxon>
        <taxon>Methanobacteriota</taxon>
        <taxon>candidate division MSBL1</taxon>
    </lineage>
</organism>
<protein>
    <recommendedName>
        <fullName evidence="5">Amidophosphoribosyltransferase</fullName>
    </recommendedName>
</protein>
<evidence type="ECO:0000313" key="4">
    <source>
        <dbReference type="Proteomes" id="UP000070284"/>
    </source>
</evidence>
<accession>A0A133UG49</accession>
<gene>
    <name evidence="3" type="ORF">AKJ65_06695</name>
</gene>
<dbReference type="PATRIC" id="fig|1698264.3.peg.381"/>